<dbReference type="InterPro" id="IPR002589">
    <property type="entry name" value="Macro_dom"/>
</dbReference>
<dbReference type="SMART" id="SM00506">
    <property type="entry name" value="A1pp"/>
    <property type="match status" value="1"/>
</dbReference>
<evidence type="ECO:0000313" key="3">
    <source>
        <dbReference type="Proteomes" id="UP000023435"/>
    </source>
</evidence>
<dbReference type="SUPFAM" id="SSF52949">
    <property type="entry name" value="Macro domain-like"/>
    <property type="match status" value="1"/>
</dbReference>
<dbReference type="PROSITE" id="PS51154">
    <property type="entry name" value="MACRO"/>
    <property type="match status" value="1"/>
</dbReference>
<sequence length="196" mass="21265">MHLMLHLRTLDPGMAEAWRAVFNESEATVEVGDILDAPADAILSPANSFGFMDGGIDLLYSRYFGWELQDAVQARIRTEHDGELPVGQAIVVATGHPNFPFLISAPTMRVPMPVDRTTHVYLAFRAALIAIAAHNRGRTDTIASLTSPALGAGIGAMPFDRVARQMRAAYADVVLGETDWRNSARGVLAQHAGLMR</sequence>
<evidence type="ECO:0000313" key="2">
    <source>
        <dbReference type="EMBL" id="KWS05314.1"/>
    </source>
</evidence>
<dbReference type="Pfam" id="PF01661">
    <property type="entry name" value="Macro"/>
    <property type="match status" value="1"/>
</dbReference>
<comment type="caution">
    <text evidence="2">The sequence shown here is derived from an EMBL/GenBank/DDBJ whole genome shotgun (WGS) entry which is preliminary data.</text>
</comment>
<gene>
    <name evidence="2" type="ORF">AZ78_2865</name>
</gene>
<reference evidence="2 3" key="1">
    <citation type="journal article" date="2014" name="Genome Announc.">
        <title>Draft Genome Sequence of Lysobacter capsici AZ78, a Bacterium Antagonistic to Plant-Pathogenic Oomycetes.</title>
        <authorList>
            <person name="Puopolo G."/>
            <person name="Sonego P."/>
            <person name="Engelen K."/>
            <person name="Pertot I."/>
        </authorList>
    </citation>
    <scope>NUCLEOTIDE SEQUENCE [LARGE SCALE GENOMIC DNA]</scope>
    <source>
        <strain evidence="2 3">AZ78</strain>
    </source>
</reference>
<proteinExistence type="predicted"/>
<protein>
    <submittedName>
        <fullName evidence="2">Phage tail assembly-like protein</fullName>
    </submittedName>
</protein>
<keyword evidence="3" id="KW-1185">Reference proteome</keyword>
<dbReference type="EMBL" id="JAJA02000001">
    <property type="protein sequence ID" value="KWS05314.1"/>
    <property type="molecule type" value="Genomic_DNA"/>
</dbReference>
<organism evidence="2 3">
    <name type="scientific">Lysobacter capsici AZ78</name>
    <dbReference type="NCBI Taxonomy" id="1444315"/>
    <lineage>
        <taxon>Bacteria</taxon>
        <taxon>Pseudomonadati</taxon>
        <taxon>Pseudomonadota</taxon>
        <taxon>Gammaproteobacteria</taxon>
        <taxon>Lysobacterales</taxon>
        <taxon>Lysobacteraceae</taxon>
        <taxon>Lysobacter</taxon>
    </lineage>
</organism>
<name>A0A108UA17_9GAMM</name>
<dbReference type="InterPro" id="IPR043472">
    <property type="entry name" value="Macro_dom-like"/>
</dbReference>
<dbReference type="Gene3D" id="3.40.220.10">
    <property type="entry name" value="Leucine Aminopeptidase, subunit E, domain 1"/>
    <property type="match status" value="1"/>
</dbReference>
<dbReference type="AlphaFoldDB" id="A0A108UA17"/>
<accession>A0A108UA17</accession>
<feature type="domain" description="Macro" evidence="1">
    <location>
        <begin position="14"/>
        <end position="196"/>
    </location>
</feature>
<dbReference type="Proteomes" id="UP000023435">
    <property type="component" value="Unassembled WGS sequence"/>
</dbReference>
<dbReference type="RefSeq" id="WP_051546946.1">
    <property type="nucleotide sequence ID" value="NZ_JAJA02000001.1"/>
</dbReference>
<evidence type="ECO:0000259" key="1">
    <source>
        <dbReference type="PROSITE" id="PS51154"/>
    </source>
</evidence>